<evidence type="ECO:0000313" key="3">
    <source>
        <dbReference type="EMBL" id="CAK9072438.1"/>
    </source>
</evidence>
<sequence>MSGKGGHRGGQGNRSGGNWGSHGATYSYGAHNAAHNPFEVKLPRFLNWLEYNEVDQSENSLIMVDDRDVRMVSPFQCWLTREIMANSASSINVLTERDQVTPPNSGFHLSLFGNYTLDGIKAVIVIALDTETGAPNAGWDRHTATALSHPAFQPFSWPMLRDTSASYTDVKVYNGNEILFRWIFRGYRADTDLTVQQQFVDEVLLRECNRGKPRLSVVVAAFVGFELRVRNRSSQDAMGNDADRVEFRFRDANNRLDLKCQRTAVPGTWLTCSLTTLIQTIQNVRQARRARVEGPEHTEQFGQLAAVHEHWFNWAVAENAEDVGCLVDFIGDLDEGNFHITATFKLWTRAPEIVNPRRSQKCSIKRQADVELASRSFNAPPSRSTDHIEDEDRDQARNDRRYARSSAQVTPAIFASQIRSKTFNETSATIEEVDDLPPGDLELPTAAGGGRPTDAAGMEVETKIPGRWGSGDPSSGWRWMSMKERMIRSLGCWAQWGGDQEDRDVVLRRIELAPLLFNLILQSRSKIMGEIATDLGYGHGSAVRPLSVVEVQAGSHAQINRSLPGAEITAGEQAEIRELVFGAGAFRTIRVNVLAWERMEKWAGSQGLSVYPLTSSVLSKYCLRLSNSKRGPSVLPALSYAVRWICKRLVTPVPDTDDPHVGAIVQKVYLDRGKELREAVEVPQPVVAALEYLVNALILEGKKPAALFARWTLILIYASLRWDDGRHVAPASLELTEEALLGLVWQTKVERKRKGTRFAVPRCSIAGVEWLDEVQIFREFLSDRDFFIWDLVSEFEFDTVPISYLPKVCHG</sequence>
<protein>
    <submittedName>
        <fullName evidence="3">Uncharacterized protein</fullName>
    </submittedName>
</protein>
<comment type="caution">
    <text evidence="3">The sequence shown here is derived from an EMBL/GenBank/DDBJ whole genome shotgun (WGS) entry which is preliminary data.</text>
</comment>
<evidence type="ECO:0000313" key="4">
    <source>
        <dbReference type="Proteomes" id="UP001642484"/>
    </source>
</evidence>
<dbReference type="Proteomes" id="UP001642484">
    <property type="component" value="Unassembled WGS sequence"/>
</dbReference>
<dbReference type="EMBL" id="CAXAMN010022745">
    <property type="protein sequence ID" value="CAK9072438.1"/>
    <property type="molecule type" value="Genomic_DNA"/>
</dbReference>
<accession>A0ABP0P9Y8</accession>
<dbReference type="EMBL" id="CAXAMN010022741">
    <property type="protein sequence ID" value="CAK9072437.1"/>
    <property type="molecule type" value="Genomic_DNA"/>
</dbReference>
<evidence type="ECO:0000313" key="2">
    <source>
        <dbReference type="EMBL" id="CAK9072437.1"/>
    </source>
</evidence>
<feature type="region of interest" description="Disordered" evidence="1">
    <location>
        <begin position="373"/>
        <end position="408"/>
    </location>
</feature>
<evidence type="ECO:0000256" key="1">
    <source>
        <dbReference type="SAM" id="MobiDB-lite"/>
    </source>
</evidence>
<dbReference type="SUPFAM" id="SSF47823">
    <property type="entry name" value="lambda integrase-like, N-terminal domain"/>
    <property type="match status" value="1"/>
</dbReference>
<name>A0ABP0P9Y8_9DINO</name>
<gene>
    <name evidence="2" type="ORF">CCMP2556_LOCUS35642</name>
    <name evidence="3" type="ORF">CCMP2556_LOCUS35643</name>
</gene>
<reference evidence="3 4" key="1">
    <citation type="submission" date="2024-02" db="EMBL/GenBank/DDBJ databases">
        <authorList>
            <person name="Chen Y."/>
            <person name="Shah S."/>
            <person name="Dougan E. K."/>
            <person name="Thang M."/>
            <person name="Chan C."/>
        </authorList>
    </citation>
    <scope>NUCLEOTIDE SEQUENCE [LARGE SCALE GENOMIC DNA]</scope>
</reference>
<proteinExistence type="predicted"/>
<organism evidence="3 4">
    <name type="scientific">Durusdinium trenchii</name>
    <dbReference type="NCBI Taxonomy" id="1381693"/>
    <lineage>
        <taxon>Eukaryota</taxon>
        <taxon>Sar</taxon>
        <taxon>Alveolata</taxon>
        <taxon>Dinophyceae</taxon>
        <taxon>Suessiales</taxon>
        <taxon>Symbiodiniaceae</taxon>
        <taxon>Durusdinium</taxon>
    </lineage>
</organism>
<keyword evidence="4" id="KW-1185">Reference proteome</keyword>